<dbReference type="InterPro" id="IPR039701">
    <property type="entry name" value="HS1BP3"/>
</dbReference>
<accession>A0A8C4N3U4</accession>
<dbReference type="Gene3D" id="3.30.1520.10">
    <property type="entry name" value="Phox-like domain"/>
    <property type="match status" value="1"/>
</dbReference>
<feature type="compositionally biased region" description="Basic and acidic residues" evidence="1">
    <location>
        <begin position="382"/>
        <end position="392"/>
    </location>
</feature>
<dbReference type="SMART" id="SM00312">
    <property type="entry name" value="PX"/>
    <property type="match status" value="1"/>
</dbReference>
<evidence type="ECO:0000313" key="4">
    <source>
        <dbReference type="Proteomes" id="UP000694388"/>
    </source>
</evidence>
<evidence type="ECO:0000259" key="2">
    <source>
        <dbReference type="PROSITE" id="PS50195"/>
    </source>
</evidence>
<dbReference type="GO" id="GO:0035091">
    <property type="term" value="F:phosphatidylinositol binding"/>
    <property type="evidence" value="ECO:0007669"/>
    <property type="project" value="InterPro"/>
</dbReference>
<dbReference type="SUPFAM" id="SSF64268">
    <property type="entry name" value="PX domain"/>
    <property type="match status" value="1"/>
</dbReference>
<dbReference type="PANTHER" id="PTHR14431:SF1">
    <property type="entry name" value="HCLS1-BINDING PROTEIN 3"/>
    <property type="match status" value="1"/>
</dbReference>
<dbReference type="Proteomes" id="UP000694388">
    <property type="component" value="Unplaced"/>
</dbReference>
<proteinExistence type="predicted"/>
<feature type="domain" description="PX" evidence="2">
    <location>
        <begin position="17"/>
        <end position="140"/>
    </location>
</feature>
<keyword evidence="4" id="KW-1185">Reference proteome</keyword>
<organism evidence="3 4">
    <name type="scientific">Eptatretus burgeri</name>
    <name type="common">Inshore hagfish</name>
    <dbReference type="NCBI Taxonomy" id="7764"/>
    <lineage>
        <taxon>Eukaryota</taxon>
        <taxon>Metazoa</taxon>
        <taxon>Chordata</taxon>
        <taxon>Craniata</taxon>
        <taxon>Vertebrata</taxon>
        <taxon>Cyclostomata</taxon>
        <taxon>Myxini</taxon>
        <taxon>Myxiniformes</taxon>
        <taxon>Myxinidae</taxon>
        <taxon>Eptatretinae</taxon>
        <taxon>Eptatretus</taxon>
    </lineage>
</organism>
<reference evidence="3" key="2">
    <citation type="submission" date="2025-09" db="UniProtKB">
        <authorList>
            <consortium name="Ensembl"/>
        </authorList>
    </citation>
    <scope>IDENTIFICATION</scope>
</reference>
<evidence type="ECO:0000256" key="1">
    <source>
        <dbReference type="SAM" id="MobiDB-lite"/>
    </source>
</evidence>
<dbReference type="Ensembl" id="ENSEBUT00000002316.1">
    <property type="protein sequence ID" value="ENSEBUP00000001972.1"/>
    <property type="gene ID" value="ENSEBUG00000001595.1"/>
</dbReference>
<name>A0A8C4N3U4_EPTBU</name>
<sequence length="417" mass="46169">MPEATVTTRPLQNTASGLDLCVPEYQEVREGLVHGHVLYRVVIVSRLAAFKSAKHGAKDVVQLTVSRSYSEFQELHRQLAAQYPGIRMPPMPRNLLVVTQRDIHDRCDGFDSLLRAIACEPHLAKVPETLAFLGAKTLHVTEEKHPKRERDEMETPVEDDDLFFQDKRSAEDEEWNLPEDLLTAASSTLDQQPKRDLAKKAVTGKDASAQIHRINDLESDGDSSDEALDPLGVMKRPKQQKSKSISKVPNVLDIRKKANDGQELPVLPIVPAGSDTGRIKAREVDLFQPLDLEGGAVSKNDPLLLPSASYCFTPSLIPDSVVKEHDADLFSIPDDLDSLMIKPKPKLPPKPAGMSTNVPSFDKSPATIAPKPAKRTMLPKKPVSDVEPDKAVENMSPDDILSYIEQQTNEDYSAKLF</sequence>
<dbReference type="InterPro" id="IPR001683">
    <property type="entry name" value="PX_dom"/>
</dbReference>
<dbReference type="GeneTree" id="ENSGT00390000013092"/>
<dbReference type="AlphaFoldDB" id="A0A8C4N3U4"/>
<dbReference type="Pfam" id="PF00787">
    <property type="entry name" value="PX"/>
    <property type="match status" value="1"/>
</dbReference>
<feature type="region of interest" description="Disordered" evidence="1">
    <location>
        <begin position="346"/>
        <end position="394"/>
    </location>
</feature>
<protein>
    <submittedName>
        <fullName evidence="3">HCLS1 binding protein 3</fullName>
    </submittedName>
</protein>
<dbReference type="PROSITE" id="PS50195">
    <property type="entry name" value="PX"/>
    <property type="match status" value="1"/>
</dbReference>
<dbReference type="PANTHER" id="PTHR14431">
    <property type="entry name" value="HCLS1-BINDING PROTEIN 3"/>
    <property type="match status" value="1"/>
</dbReference>
<reference evidence="3" key="1">
    <citation type="submission" date="2025-08" db="UniProtKB">
        <authorList>
            <consortium name="Ensembl"/>
        </authorList>
    </citation>
    <scope>IDENTIFICATION</scope>
</reference>
<feature type="compositionally biased region" description="Acidic residues" evidence="1">
    <location>
        <begin position="217"/>
        <end position="228"/>
    </location>
</feature>
<evidence type="ECO:0000313" key="3">
    <source>
        <dbReference type="Ensembl" id="ENSEBUP00000001972.1"/>
    </source>
</evidence>
<feature type="region of interest" description="Disordered" evidence="1">
    <location>
        <begin position="185"/>
        <end position="246"/>
    </location>
</feature>
<dbReference type="InterPro" id="IPR036871">
    <property type="entry name" value="PX_dom_sf"/>
</dbReference>